<name>A0A939ISG6_9ALTE</name>
<dbReference type="RefSeq" id="WP_206574524.1">
    <property type="nucleotide sequence ID" value="NZ_JAFKCV010000008.1"/>
</dbReference>
<dbReference type="EMBL" id="JAFKCV010000008">
    <property type="protein sequence ID" value="MBN7826411.1"/>
    <property type="molecule type" value="Genomic_DNA"/>
</dbReference>
<gene>
    <name evidence="1" type="ORF">J0A66_14345</name>
</gene>
<proteinExistence type="predicted"/>
<evidence type="ECO:0000313" key="1">
    <source>
        <dbReference type="EMBL" id="MBN7826411.1"/>
    </source>
</evidence>
<evidence type="ECO:0000313" key="2">
    <source>
        <dbReference type="Proteomes" id="UP000664654"/>
    </source>
</evidence>
<dbReference type="Proteomes" id="UP000664654">
    <property type="component" value="Unassembled WGS sequence"/>
</dbReference>
<keyword evidence="2" id="KW-1185">Reference proteome</keyword>
<accession>A0A939ISG6</accession>
<protein>
    <submittedName>
        <fullName evidence="1">Uncharacterized protein</fullName>
    </submittedName>
</protein>
<dbReference type="AlphaFoldDB" id="A0A939ISG6"/>
<comment type="caution">
    <text evidence="1">The sequence shown here is derived from an EMBL/GenBank/DDBJ whole genome shotgun (WGS) entry which is preliminary data.</text>
</comment>
<sequence>MSEAARQMLAISQRTAELTKPLGMSLHPGITLSSAPIGALPDSPVIANARILVLPINLNDSQTVRDAQSGHYQGTGEGPSIRFHINDIGILLSSVPLDYTTGEFFHQPYLKGDIDGFPVYQGPGGDVLLLSRNGRLPYKPLTIEQFLSRLIADEEATQAKFADLPGDSEVAAQARAAYNDWQATQAEQLAMMAQIFKTAFPDSAQYEQELEKYRRNQQIIGEGLRKQAESVPQQDPEVARINQQRAQRIKDLKAELAGLSVAQRQSPACASARIRRGSLHILDFACKEGSTPYVVPDQGYFDRSLPAGTVQLIAVTATYGLLPTPRDHELHFTAAKLRSAGLQVDYKAIASLIE</sequence>
<organism evidence="1 2">
    <name type="scientific">Bowmanella dokdonensis</name>
    <dbReference type="NCBI Taxonomy" id="751969"/>
    <lineage>
        <taxon>Bacteria</taxon>
        <taxon>Pseudomonadati</taxon>
        <taxon>Pseudomonadota</taxon>
        <taxon>Gammaproteobacteria</taxon>
        <taxon>Alteromonadales</taxon>
        <taxon>Alteromonadaceae</taxon>
        <taxon>Bowmanella</taxon>
    </lineage>
</organism>
<reference evidence="1" key="1">
    <citation type="submission" date="2021-03" db="EMBL/GenBank/DDBJ databases">
        <title>novel species isolated from a fishpond in China.</title>
        <authorList>
            <person name="Lu H."/>
            <person name="Cai Z."/>
        </authorList>
    </citation>
    <scope>NUCLEOTIDE SEQUENCE</scope>
    <source>
        <strain evidence="1">JCM 30855</strain>
    </source>
</reference>